<dbReference type="Proteomes" id="UP000265520">
    <property type="component" value="Unassembled WGS sequence"/>
</dbReference>
<dbReference type="PANTHER" id="PTHR33334:SF8">
    <property type="entry name" value="PROTEIN LNK1"/>
    <property type="match status" value="1"/>
</dbReference>
<feature type="region of interest" description="Disordered" evidence="1">
    <location>
        <begin position="100"/>
        <end position="136"/>
    </location>
</feature>
<comment type="caution">
    <text evidence="2">The sequence shown here is derived from an EMBL/GenBank/DDBJ whole genome shotgun (WGS) entry which is preliminary data.</text>
</comment>
<feature type="compositionally biased region" description="Polar residues" evidence="1">
    <location>
        <begin position="47"/>
        <end position="63"/>
    </location>
</feature>
<sequence length="201" mass="21753">YIINSLVVWQIQGQLLKQSAGKRKNSCLKDGDSDHPYAHVEQNANLKQPCGASSSGVTSQNSIHKQRSNVDSDSLGCVQIQTPPMHPDYSHTSNCTSLLPASSGSRSEHNGYASPSFKESSNASNTESFHNHPLETADLKTNLRNDAKLMSRGFKSENMQNPMPFKSPGSAQKVGCQFENVNEGHSEGGEVSIGFSPETES</sequence>
<protein>
    <submittedName>
        <fullName evidence="2">Dentin sialophosphoprotein-like</fullName>
    </submittedName>
</protein>
<reference evidence="2 3" key="1">
    <citation type="journal article" date="2018" name="Front. Plant Sci.">
        <title>Red Clover (Trifolium pratense) and Zigzag Clover (T. medium) - A Picture of Genomic Similarities and Differences.</title>
        <authorList>
            <person name="Dluhosova J."/>
            <person name="Istvanek J."/>
            <person name="Nedelnik J."/>
            <person name="Repkova J."/>
        </authorList>
    </citation>
    <scope>NUCLEOTIDE SEQUENCE [LARGE SCALE GENOMIC DNA]</scope>
    <source>
        <strain evidence="3">cv. 10/8</strain>
        <tissue evidence="2">Leaf</tissue>
    </source>
</reference>
<dbReference type="GO" id="GO:0007623">
    <property type="term" value="P:circadian rhythm"/>
    <property type="evidence" value="ECO:0007669"/>
    <property type="project" value="InterPro"/>
</dbReference>
<keyword evidence="3" id="KW-1185">Reference proteome</keyword>
<evidence type="ECO:0000313" key="3">
    <source>
        <dbReference type="Proteomes" id="UP000265520"/>
    </source>
</evidence>
<feature type="region of interest" description="Disordered" evidence="1">
    <location>
        <begin position="181"/>
        <end position="201"/>
    </location>
</feature>
<accession>A0A392QEW3</accession>
<evidence type="ECO:0000313" key="2">
    <source>
        <dbReference type="EMBL" id="MCI22056.1"/>
    </source>
</evidence>
<name>A0A392QEW3_9FABA</name>
<dbReference type="PANTHER" id="PTHR33334">
    <property type="entry name" value="PROTEIN LNK1"/>
    <property type="match status" value="1"/>
</dbReference>
<dbReference type="EMBL" id="LXQA010128378">
    <property type="protein sequence ID" value="MCI22056.1"/>
    <property type="molecule type" value="Genomic_DNA"/>
</dbReference>
<feature type="region of interest" description="Disordered" evidence="1">
    <location>
        <begin position="47"/>
        <end position="72"/>
    </location>
</feature>
<organism evidence="2 3">
    <name type="scientific">Trifolium medium</name>
    <dbReference type="NCBI Taxonomy" id="97028"/>
    <lineage>
        <taxon>Eukaryota</taxon>
        <taxon>Viridiplantae</taxon>
        <taxon>Streptophyta</taxon>
        <taxon>Embryophyta</taxon>
        <taxon>Tracheophyta</taxon>
        <taxon>Spermatophyta</taxon>
        <taxon>Magnoliopsida</taxon>
        <taxon>eudicotyledons</taxon>
        <taxon>Gunneridae</taxon>
        <taxon>Pentapetalae</taxon>
        <taxon>rosids</taxon>
        <taxon>fabids</taxon>
        <taxon>Fabales</taxon>
        <taxon>Fabaceae</taxon>
        <taxon>Papilionoideae</taxon>
        <taxon>50 kb inversion clade</taxon>
        <taxon>NPAAA clade</taxon>
        <taxon>Hologalegina</taxon>
        <taxon>IRL clade</taxon>
        <taxon>Trifolieae</taxon>
        <taxon>Trifolium</taxon>
    </lineage>
</organism>
<dbReference type="GO" id="GO:0006355">
    <property type="term" value="P:regulation of DNA-templated transcription"/>
    <property type="evidence" value="ECO:0007669"/>
    <property type="project" value="InterPro"/>
</dbReference>
<feature type="non-terminal residue" evidence="2">
    <location>
        <position position="201"/>
    </location>
</feature>
<feature type="compositionally biased region" description="Polar residues" evidence="1">
    <location>
        <begin position="117"/>
        <end position="128"/>
    </location>
</feature>
<feature type="non-terminal residue" evidence="2">
    <location>
        <position position="1"/>
    </location>
</feature>
<evidence type="ECO:0000256" key="1">
    <source>
        <dbReference type="SAM" id="MobiDB-lite"/>
    </source>
</evidence>
<dbReference type="InterPro" id="IPR039928">
    <property type="entry name" value="LNK"/>
</dbReference>
<proteinExistence type="predicted"/>
<dbReference type="AlphaFoldDB" id="A0A392QEW3"/>